<dbReference type="Gene3D" id="3.40.50.2300">
    <property type="match status" value="1"/>
</dbReference>
<protein>
    <submittedName>
        <fullName evidence="4">Response regulator transcription factor</fullName>
    </submittedName>
</protein>
<accession>A0A4V6N5N9</accession>
<dbReference type="SMART" id="SM00448">
    <property type="entry name" value="REC"/>
    <property type="match status" value="1"/>
</dbReference>
<feature type="domain" description="HTH LytTR-type" evidence="3">
    <location>
        <begin position="138"/>
        <end position="240"/>
    </location>
</feature>
<gene>
    <name evidence="4" type="ORF">EZ428_18740</name>
</gene>
<dbReference type="OrthoDB" id="9787344at2"/>
<evidence type="ECO:0000259" key="2">
    <source>
        <dbReference type="PROSITE" id="PS50110"/>
    </source>
</evidence>
<dbReference type="Pfam" id="PF00072">
    <property type="entry name" value="Response_reg"/>
    <property type="match status" value="1"/>
</dbReference>
<feature type="domain" description="Response regulatory" evidence="2">
    <location>
        <begin position="3"/>
        <end position="116"/>
    </location>
</feature>
<evidence type="ECO:0000259" key="3">
    <source>
        <dbReference type="PROSITE" id="PS50930"/>
    </source>
</evidence>
<dbReference type="RefSeq" id="WP_131554730.1">
    <property type="nucleotide sequence ID" value="NZ_SJSK01000005.1"/>
</dbReference>
<dbReference type="InterPro" id="IPR011006">
    <property type="entry name" value="CheY-like_superfamily"/>
</dbReference>
<dbReference type="InterPro" id="IPR046947">
    <property type="entry name" value="LytR-like"/>
</dbReference>
<comment type="caution">
    <text evidence="4">The sequence shown here is derived from an EMBL/GenBank/DDBJ whole genome shotgun (WGS) entry which is preliminary data.</text>
</comment>
<dbReference type="SMART" id="SM00850">
    <property type="entry name" value="LytTR"/>
    <property type="match status" value="1"/>
</dbReference>
<evidence type="ECO:0000256" key="1">
    <source>
        <dbReference type="PROSITE-ProRule" id="PRU00169"/>
    </source>
</evidence>
<dbReference type="GO" id="GO:0000156">
    <property type="term" value="F:phosphorelay response regulator activity"/>
    <property type="evidence" value="ECO:0007669"/>
    <property type="project" value="InterPro"/>
</dbReference>
<proteinExistence type="predicted"/>
<dbReference type="InterPro" id="IPR001789">
    <property type="entry name" value="Sig_transdc_resp-reg_receiver"/>
</dbReference>
<dbReference type="EMBL" id="SJSK01000005">
    <property type="protein sequence ID" value="TCC88676.1"/>
    <property type="molecule type" value="Genomic_DNA"/>
</dbReference>
<dbReference type="Gene3D" id="2.40.50.1020">
    <property type="entry name" value="LytTr DNA-binding domain"/>
    <property type="match status" value="1"/>
</dbReference>
<keyword evidence="5" id="KW-1185">Reference proteome</keyword>
<organism evidence="4 5">
    <name type="scientific">Pedobacter frigiditerrae</name>
    <dbReference type="NCBI Taxonomy" id="2530452"/>
    <lineage>
        <taxon>Bacteria</taxon>
        <taxon>Pseudomonadati</taxon>
        <taxon>Bacteroidota</taxon>
        <taxon>Sphingobacteriia</taxon>
        <taxon>Sphingobacteriales</taxon>
        <taxon>Sphingobacteriaceae</taxon>
        <taxon>Pedobacter</taxon>
    </lineage>
</organism>
<dbReference type="PROSITE" id="PS50110">
    <property type="entry name" value="RESPONSE_REGULATORY"/>
    <property type="match status" value="1"/>
</dbReference>
<dbReference type="PANTHER" id="PTHR37299:SF1">
    <property type="entry name" value="STAGE 0 SPORULATION PROTEIN A HOMOLOG"/>
    <property type="match status" value="1"/>
</dbReference>
<dbReference type="PROSITE" id="PS50930">
    <property type="entry name" value="HTH_LYTTR"/>
    <property type="match status" value="1"/>
</dbReference>
<name>A0A4V6N5N9_9SPHI</name>
<dbReference type="SUPFAM" id="SSF52172">
    <property type="entry name" value="CheY-like"/>
    <property type="match status" value="1"/>
</dbReference>
<evidence type="ECO:0000313" key="4">
    <source>
        <dbReference type="EMBL" id="TCC88676.1"/>
    </source>
</evidence>
<dbReference type="InterPro" id="IPR007492">
    <property type="entry name" value="LytTR_DNA-bd_dom"/>
</dbReference>
<dbReference type="GO" id="GO:0003677">
    <property type="term" value="F:DNA binding"/>
    <property type="evidence" value="ECO:0007669"/>
    <property type="project" value="InterPro"/>
</dbReference>
<dbReference type="Pfam" id="PF04397">
    <property type="entry name" value="LytTR"/>
    <property type="match status" value="1"/>
</dbReference>
<feature type="modified residue" description="4-aspartylphosphate" evidence="1">
    <location>
        <position position="55"/>
    </location>
</feature>
<dbReference type="Proteomes" id="UP000292884">
    <property type="component" value="Unassembled WGS sequence"/>
</dbReference>
<sequence>MLKAIILDDETRGSNLLNHKLANFADVLEVSAIFNDPIKALAAVEEIKPNVIFLDVEMPGLNGFQFLEKLGSFNFEVIFTTAYDHYTLDALRLSALDYLLKPVDEDELERAIHRLSKRITEKSNFNQEKTKKTPPNRMALTTAEGIYLVDRNNIARVEAMSNYSVFILSDSKKIVVSKTLKEYENVLDDEHFMRINRSVIVNLDYVVKYRKGDGGTLEFADGTEIEVSSLKKDELLKRLF</sequence>
<dbReference type="PANTHER" id="PTHR37299">
    <property type="entry name" value="TRANSCRIPTIONAL REGULATOR-RELATED"/>
    <property type="match status" value="1"/>
</dbReference>
<evidence type="ECO:0000313" key="5">
    <source>
        <dbReference type="Proteomes" id="UP000292884"/>
    </source>
</evidence>
<dbReference type="AlphaFoldDB" id="A0A4V6N5N9"/>
<reference evidence="4 5" key="1">
    <citation type="submission" date="2019-02" db="EMBL/GenBank/DDBJ databases">
        <title>Pedobacter sp. RP-1-13 sp. nov., isolated from Arctic soil.</title>
        <authorList>
            <person name="Dahal R.H."/>
        </authorList>
    </citation>
    <scope>NUCLEOTIDE SEQUENCE [LARGE SCALE GENOMIC DNA]</scope>
    <source>
        <strain evidence="4 5">RP-1-13</strain>
    </source>
</reference>
<keyword evidence="1" id="KW-0597">Phosphoprotein</keyword>